<dbReference type="AlphaFoldDB" id="A0A813PYA7"/>
<evidence type="ECO:0000313" key="5">
    <source>
        <dbReference type="EMBL" id="CAF0760968.1"/>
    </source>
</evidence>
<evidence type="ECO:0000256" key="2">
    <source>
        <dbReference type="SAM" id="SignalP"/>
    </source>
</evidence>
<dbReference type="InterPro" id="IPR013128">
    <property type="entry name" value="Peptidase_C1A"/>
</dbReference>
<dbReference type="Gene3D" id="3.90.70.10">
    <property type="entry name" value="Cysteine proteinases"/>
    <property type="match status" value="1"/>
</dbReference>
<comment type="similarity">
    <text evidence="1">Belongs to the peptidase C1 family.</text>
</comment>
<dbReference type="PROSITE" id="PS51257">
    <property type="entry name" value="PROKAR_LIPOPROTEIN"/>
    <property type="match status" value="1"/>
</dbReference>
<accession>A0A813PYA7</accession>
<name>A0A813PYA7_ADIRI</name>
<evidence type="ECO:0000259" key="3">
    <source>
        <dbReference type="SMART" id="SM00645"/>
    </source>
</evidence>
<comment type="caution">
    <text evidence="5">The sequence shown here is derived from an EMBL/GenBank/DDBJ whole genome shotgun (WGS) entry which is preliminary data.</text>
</comment>
<organism evidence="5 6">
    <name type="scientific">Adineta ricciae</name>
    <name type="common">Rotifer</name>
    <dbReference type="NCBI Taxonomy" id="249248"/>
    <lineage>
        <taxon>Eukaryota</taxon>
        <taxon>Metazoa</taxon>
        <taxon>Spiralia</taxon>
        <taxon>Gnathifera</taxon>
        <taxon>Rotifera</taxon>
        <taxon>Eurotatoria</taxon>
        <taxon>Bdelloidea</taxon>
        <taxon>Adinetida</taxon>
        <taxon>Adinetidae</taxon>
        <taxon>Adineta</taxon>
    </lineage>
</organism>
<dbReference type="Pfam" id="PF08246">
    <property type="entry name" value="Inhibitor_I29"/>
    <property type="match status" value="1"/>
</dbReference>
<dbReference type="GO" id="GO:0006508">
    <property type="term" value="P:proteolysis"/>
    <property type="evidence" value="ECO:0007669"/>
    <property type="project" value="InterPro"/>
</dbReference>
<dbReference type="InterPro" id="IPR013201">
    <property type="entry name" value="Prot_inhib_I29"/>
</dbReference>
<dbReference type="CDD" id="cd02248">
    <property type="entry name" value="Peptidase_C1A"/>
    <property type="match status" value="1"/>
</dbReference>
<dbReference type="PANTHER" id="PTHR12411">
    <property type="entry name" value="CYSTEINE PROTEASE FAMILY C1-RELATED"/>
    <property type="match status" value="1"/>
</dbReference>
<dbReference type="InterPro" id="IPR038765">
    <property type="entry name" value="Papain-like_cys_pep_sf"/>
</dbReference>
<keyword evidence="2" id="KW-0732">Signal</keyword>
<dbReference type="SMART" id="SM00645">
    <property type="entry name" value="Pept_C1"/>
    <property type="match status" value="1"/>
</dbReference>
<dbReference type="SMART" id="SM00848">
    <property type="entry name" value="Inhibitor_I29"/>
    <property type="match status" value="1"/>
</dbReference>
<sequence>MTKMHTKLILILVFCGFAACSSSIDWLKFKRTYNKQYKSAAEEAKRKLIFFENVNRIRDYEHNHPNATFKLAINHLTDQRIQELVTPTKYFMELNPDNRQSSLEMFDVPDSLDWRTKGVVSQVKDQGIEGRVEPVVAVEVIESWYAIQTKNLVAGSVARVDDCCDPQVNVFECITKLGGICREVDYPSVTQQCLPKKCAPFTHFNKVMRLKTQSEDTMVTWIQNSTLFVGIDASRTSFQFYASGIYKDSSCSQTTVDHILQLVGYGKTPSGDLYWICKNSWGTTWGEQGYIRVLRGQNVCGIASYVMQVA</sequence>
<dbReference type="InterPro" id="IPR039417">
    <property type="entry name" value="Peptidase_C1A_papain-like"/>
</dbReference>
<feature type="signal peptide" evidence="2">
    <location>
        <begin position="1"/>
        <end position="20"/>
    </location>
</feature>
<feature type="domain" description="Cathepsin propeptide inhibitor" evidence="4">
    <location>
        <begin position="26"/>
        <end position="84"/>
    </location>
</feature>
<protein>
    <submittedName>
        <fullName evidence="5">Uncharacterized protein</fullName>
    </submittedName>
</protein>
<feature type="chain" id="PRO_5032640012" evidence="2">
    <location>
        <begin position="21"/>
        <end position="310"/>
    </location>
</feature>
<dbReference type="GO" id="GO:0008234">
    <property type="term" value="F:cysteine-type peptidase activity"/>
    <property type="evidence" value="ECO:0007669"/>
    <property type="project" value="InterPro"/>
</dbReference>
<dbReference type="Proteomes" id="UP000663828">
    <property type="component" value="Unassembled WGS sequence"/>
</dbReference>
<proteinExistence type="inferred from homology"/>
<reference evidence="5" key="1">
    <citation type="submission" date="2021-02" db="EMBL/GenBank/DDBJ databases">
        <authorList>
            <person name="Nowell W R."/>
        </authorList>
    </citation>
    <scope>NUCLEOTIDE SEQUENCE</scope>
</reference>
<evidence type="ECO:0000313" key="6">
    <source>
        <dbReference type="Proteomes" id="UP000663828"/>
    </source>
</evidence>
<dbReference type="PROSITE" id="PS00640">
    <property type="entry name" value="THIOL_PROTEASE_ASN"/>
    <property type="match status" value="1"/>
</dbReference>
<gene>
    <name evidence="5" type="ORF">XAT740_LOCUS931</name>
</gene>
<evidence type="ECO:0000256" key="1">
    <source>
        <dbReference type="ARBA" id="ARBA00008455"/>
    </source>
</evidence>
<dbReference type="Pfam" id="PF00112">
    <property type="entry name" value="Peptidase_C1"/>
    <property type="match status" value="1"/>
</dbReference>
<dbReference type="SUPFAM" id="SSF54001">
    <property type="entry name" value="Cysteine proteinases"/>
    <property type="match status" value="1"/>
</dbReference>
<dbReference type="InterPro" id="IPR025661">
    <property type="entry name" value="Pept_asp_AS"/>
</dbReference>
<keyword evidence="6" id="KW-1185">Reference proteome</keyword>
<dbReference type="EMBL" id="CAJNOR010000027">
    <property type="protein sequence ID" value="CAF0760968.1"/>
    <property type="molecule type" value="Genomic_DNA"/>
</dbReference>
<dbReference type="InterPro" id="IPR000668">
    <property type="entry name" value="Peptidase_C1A_C"/>
</dbReference>
<feature type="domain" description="Peptidase C1A papain C-terminal" evidence="3">
    <location>
        <begin position="108"/>
        <end position="310"/>
    </location>
</feature>
<evidence type="ECO:0000259" key="4">
    <source>
        <dbReference type="SMART" id="SM00848"/>
    </source>
</evidence>